<feature type="transmembrane region" description="Helical" evidence="1">
    <location>
        <begin position="175"/>
        <end position="199"/>
    </location>
</feature>
<comment type="caution">
    <text evidence="2">The sequence shown here is derived from an EMBL/GenBank/DDBJ whole genome shotgun (WGS) entry which is preliminary data.</text>
</comment>
<name>A0AAW7TDB9_BURVI</name>
<dbReference type="Proteomes" id="UP001171620">
    <property type="component" value="Unassembled WGS sequence"/>
</dbReference>
<feature type="transmembrane region" description="Helical" evidence="1">
    <location>
        <begin position="63"/>
        <end position="83"/>
    </location>
</feature>
<feature type="transmembrane region" description="Helical" evidence="1">
    <location>
        <begin position="34"/>
        <end position="51"/>
    </location>
</feature>
<dbReference type="EMBL" id="JAUJRV010000050">
    <property type="protein sequence ID" value="MDN7799599.1"/>
    <property type="molecule type" value="Genomic_DNA"/>
</dbReference>
<feature type="transmembrane region" description="Helical" evidence="1">
    <location>
        <begin position="151"/>
        <end position="169"/>
    </location>
</feature>
<dbReference type="AlphaFoldDB" id="A0AAW7TDB9"/>
<reference evidence="2" key="1">
    <citation type="submission" date="2023-07" db="EMBL/GenBank/DDBJ databases">
        <title>A collection of bacterial strains from the Burkholderia cepacia Research Laboratory and Repository.</title>
        <authorList>
            <person name="Lipuma J."/>
            <person name="Spilker T."/>
            <person name="Caverly L."/>
        </authorList>
    </citation>
    <scope>NUCLEOTIDE SEQUENCE</scope>
    <source>
        <strain evidence="2">AU44268</strain>
    </source>
</reference>
<gene>
    <name evidence="2" type="ORF">QZM33_32210</name>
</gene>
<keyword evidence="1" id="KW-0472">Membrane</keyword>
<organism evidence="2 3">
    <name type="scientific">Burkholderia vietnamiensis</name>
    <dbReference type="NCBI Taxonomy" id="60552"/>
    <lineage>
        <taxon>Bacteria</taxon>
        <taxon>Pseudomonadati</taxon>
        <taxon>Pseudomonadota</taxon>
        <taxon>Betaproteobacteria</taxon>
        <taxon>Burkholderiales</taxon>
        <taxon>Burkholderiaceae</taxon>
        <taxon>Burkholderia</taxon>
        <taxon>Burkholderia cepacia complex</taxon>
    </lineage>
</organism>
<accession>A0AAW7TDB9</accession>
<protein>
    <submittedName>
        <fullName evidence="2">GPR1/FUN34/YaaH family transporter</fullName>
    </submittedName>
</protein>
<evidence type="ECO:0000313" key="2">
    <source>
        <dbReference type="EMBL" id="MDN7799599.1"/>
    </source>
</evidence>
<proteinExistence type="predicted"/>
<keyword evidence="1" id="KW-0812">Transmembrane</keyword>
<sequence length="212" mass="23387">MEWRSEMVAYSTDAAFEFFVVETLLEIQMNNQSVTTGTVGYMGWALASWLLSMPNAGWFDRVYGHGLAIAWPLAVILGVMGILSFMQSRSLDSIIFFGGAGLFWSMYTFAQQIVAGVNSEPRTYAGWYYLVWAVFFCYVWLGSFKAGLPRILFLLALWLTLLALAIGNWGGPQLFLVLGGYLGLLTAILAAITSAITVIMHGRVSEHPNGTV</sequence>
<evidence type="ECO:0000313" key="3">
    <source>
        <dbReference type="Proteomes" id="UP001171620"/>
    </source>
</evidence>
<dbReference type="RefSeq" id="WP_181969947.1">
    <property type="nucleotide sequence ID" value="NZ_JAUJRV010000050.1"/>
</dbReference>
<keyword evidence="1" id="KW-1133">Transmembrane helix</keyword>
<evidence type="ECO:0000256" key="1">
    <source>
        <dbReference type="SAM" id="Phobius"/>
    </source>
</evidence>
<feature type="transmembrane region" description="Helical" evidence="1">
    <location>
        <begin position="95"/>
        <end position="114"/>
    </location>
</feature>
<feature type="transmembrane region" description="Helical" evidence="1">
    <location>
        <begin position="126"/>
        <end position="144"/>
    </location>
</feature>